<evidence type="ECO:0000313" key="3">
    <source>
        <dbReference type="Proteomes" id="UP000625735"/>
    </source>
</evidence>
<feature type="transmembrane region" description="Helical" evidence="1">
    <location>
        <begin position="94"/>
        <end position="115"/>
    </location>
</feature>
<accession>A0A916Y913</accession>
<feature type="transmembrane region" description="Helical" evidence="1">
    <location>
        <begin position="54"/>
        <end position="74"/>
    </location>
</feature>
<proteinExistence type="predicted"/>
<name>A0A916Y913_9FLAO</name>
<protein>
    <recommendedName>
        <fullName evidence="4">DUF4199 domain-containing protein</fullName>
    </recommendedName>
</protein>
<keyword evidence="3" id="KW-1185">Reference proteome</keyword>
<keyword evidence="1" id="KW-0472">Membrane</keyword>
<reference evidence="2" key="2">
    <citation type="submission" date="2020-09" db="EMBL/GenBank/DDBJ databases">
        <authorList>
            <person name="Sun Q."/>
            <person name="Zhou Y."/>
        </authorList>
    </citation>
    <scope>NUCLEOTIDE SEQUENCE</scope>
    <source>
        <strain evidence="2">CGMCC 1.12506</strain>
    </source>
</reference>
<dbReference type="Proteomes" id="UP000625735">
    <property type="component" value="Unassembled WGS sequence"/>
</dbReference>
<keyword evidence="1" id="KW-0812">Transmembrane</keyword>
<dbReference type="InterPro" id="IPR025250">
    <property type="entry name" value="DUF4199"/>
</dbReference>
<sequence>MHRAIKKIFTFGIKFEILTMKKFTIEIKWAIVFTLAVIAWAILEKTLGYYDQKIASHASFSFLFALVAFALYFFAIYDKKKHFFMGSMEWRQGFISGCVLTVFITLLTPLSQYIIHTAIAPEFFGNYILHTVEKEIMIEESAQSYYNLTSFITQTVFFALSVGIVTAAIVSFFLKNKSRTS</sequence>
<feature type="transmembrane region" description="Helical" evidence="1">
    <location>
        <begin position="23"/>
        <end position="42"/>
    </location>
</feature>
<comment type="caution">
    <text evidence="2">The sequence shown here is derived from an EMBL/GenBank/DDBJ whole genome shotgun (WGS) entry which is preliminary data.</text>
</comment>
<organism evidence="2 3">
    <name type="scientific">Flavobacterium orientale</name>
    <dbReference type="NCBI Taxonomy" id="1756020"/>
    <lineage>
        <taxon>Bacteria</taxon>
        <taxon>Pseudomonadati</taxon>
        <taxon>Bacteroidota</taxon>
        <taxon>Flavobacteriia</taxon>
        <taxon>Flavobacteriales</taxon>
        <taxon>Flavobacteriaceae</taxon>
        <taxon>Flavobacterium</taxon>
    </lineage>
</organism>
<dbReference type="Pfam" id="PF13858">
    <property type="entry name" value="DUF4199"/>
    <property type="match status" value="1"/>
</dbReference>
<reference evidence="2" key="1">
    <citation type="journal article" date="2014" name="Int. J. Syst. Evol. Microbiol.">
        <title>Complete genome sequence of Corynebacterium casei LMG S-19264T (=DSM 44701T), isolated from a smear-ripened cheese.</title>
        <authorList>
            <consortium name="US DOE Joint Genome Institute (JGI-PGF)"/>
            <person name="Walter F."/>
            <person name="Albersmeier A."/>
            <person name="Kalinowski J."/>
            <person name="Ruckert C."/>
        </authorList>
    </citation>
    <scope>NUCLEOTIDE SEQUENCE</scope>
    <source>
        <strain evidence="2">CGMCC 1.12506</strain>
    </source>
</reference>
<dbReference type="AlphaFoldDB" id="A0A916Y913"/>
<dbReference type="EMBL" id="BMFG01000012">
    <property type="protein sequence ID" value="GGD34819.1"/>
    <property type="molecule type" value="Genomic_DNA"/>
</dbReference>
<keyword evidence="1" id="KW-1133">Transmembrane helix</keyword>
<gene>
    <name evidence="2" type="ORF">GCM10011343_25860</name>
</gene>
<evidence type="ECO:0008006" key="4">
    <source>
        <dbReference type="Google" id="ProtNLM"/>
    </source>
</evidence>
<evidence type="ECO:0000256" key="1">
    <source>
        <dbReference type="SAM" id="Phobius"/>
    </source>
</evidence>
<feature type="transmembrane region" description="Helical" evidence="1">
    <location>
        <begin position="151"/>
        <end position="174"/>
    </location>
</feature>
<evidence type="ECO:0000313" key="2">
    <source>
        <dbReference type="EMBL" id="GGD34819.1"/>
    </source>
</evidence>